<protein>
    <recommendedName>
        <fullName evidence="5">LTXXQ motif family protein</fullName>
    </recommendedName>
</protein>
<evidence type="ECO:0000313" key="4">
    <source>
        <dbReference type="Proteomes" id="UP000537592"/>
    </source>
</evidence>
<proteinExistence type="predicted"/>
<feature type="region of interest" description="Disordered" evidence="1">
    <location>
        <begin position="152"/>
        <end position="176"/>
    </location>
</feature>
<keyword evidence="2" id="KW-0732">Signal</keyword>
<reference evidence="3 4" key="1">
    <citation type="submission" date="2020-08" db="EMBL/GenBank/DDBJ databases">
        <title>Genomic Encyclopedia of Type Strains, Phase IV (KMG-IV): sequencing the most valuable type-strain genomes for metagenomic binning, comparative biology and taxonomic classification.</title>
        <authorList>
            <person name="Goeker M."/>
        </authorList>
    </citation>
    <scope>NUCLEOTIDE SEQUENCE [LARGE SCALE GENOMIC DNA]</scope>
    <source>
        <strain evidence="3 4">DSM 28760</strain>
    </source>
</reference>
<organism evidence="3 4">
    <name type="scientific">Pseudochelatococcus contaminans</name>
    <dbReference type="NCBI Taxonomy" id="1538103"/>
    <lineage>
        <taxon>Bacteria</taxon>
        <taxon>Pseudomonadati</taxon>
        <taxon>Pseudomonadota</taxon>
        <taxon>Alphaproteobacteria</taxon>
        <taxon>Hyphomicrobiales</taxon>
        <taxon>Chelatococcaceae</taxon>
        <taxon>Pseudochelatococcus</taxon>
    </lineage>
</organism>
<evidence type="ECO:0000256" key="2">
    <source>
        <dbReference type="SAM" id="SignalP"/>
    </source>
</evidence>
<feature type="compositionally biased region" description="Basic and acidic residues" evidence="1">
    <location>
        <begin position="87"/>
        <end position="106"/>
    </location>
</feature>
<feature type="region of interest" description="Disordered" evidence="1">
    <location>
        <begin position="23"/>
        <end position="49"/>
    </location>
</feature>
<dbReference type="Proteomes" id="UP000537592">
    <property type="component" value="Unassembled WGS sequence"/>
</dbReference>
<feature type="region of interest" description="Disordered" evidence="1">
    <location>
        <begin position="87"/>
        <end position="111"/>
    </location>
</feature>
<gene>
    <name evidence="3" type="ORF">FHS81_002118</name>
</gene>
<accession>A0A7W5Z555</accession>
<keyword evidence="4" id="KW-1185">Reference proteome</keyword>
<sequence>MKKTLVAASAAALLVAGVAPTFAQADKQDKPAAERSDSDRQRGPRFSAEDRAAFTAARIAALKAGLQLTSAQEANWAGLETALRNAADERAEQRAEQRGERSRPDGLEVLNRQAERLRDQAERLTKISEAAKPLFDSLDDAQKRRFGVLLRDTLSFGPGPGPQHGAGHGPGPHKGK</sequence>
<dbReference type="Pfam" id="PF07813">
    <property type="entry name" value="LTXXQ"/>
    <property type="match status" value="1"/>
</dbReference>
<evidence type="ECO:0000256" key="1">
    <source>
        <dbReference type="SAM" id="MobiDB-lite"/>
    </source>
</evidence>
<feature type="signal peptide" evidence="2">
    <location>
        <begin position="1"/>
        <end position="23"/>
    </location>
</feature>
<dbReference type="GO" id="GO:0042597">
    <property type="term" value="C:periplasmic space"/>
    <property type="evidence" value="ECO:0007669"/>
    <property type="project" value="InterPro"/>
</dbReference>
<evidence type="ECO:0000313" key="3">
    <source>
        <dbReference type="EMBL" id="MBB3810030.1"/>
    </source>
</evidence>
<comment type="caution">
    <text evidence="3">The sequence shown here is derived from an EMBL/GenBank/DDBJ whole genome shotgun (WGS) entry which is preliminary data.</text>
</comment>
<dbReference type="InterPro" id="IPR012899">
    <property type="entry name" value="LTXXQ"/>
</dbReference>
<evidence type="ECO:0008006" key="5">
    <source>
        <dbReference type="Google" id="ProtNLM"/>
    </source>
</evidence>
<dbReference type="RefSeq" id="WP_183752667.1">
    <property type="nucleotide sequence ID" value="NZ_JACICC010000004.1"/>
</dbReference>
<feature type="compositionally biased region" description="Basic and acidic residues" evidence="1">
    <location>
        <begin position="26"/>
        <end position="49"/>
    </location>
</feature>
<feature type="chain" id="PRO_5031145451" description="LTXXQ motif family protein" evidence="2">
    <location>
        <begin position="24"/>
        <end position="176"/>
    </location>
</feature>
<name>A0A7W5Z555_9HYPH</name>
<dbReference type="EMBL" id="JACICC010000004">
    <property type="protein sequence ID" value="MBB3810030.1"/>
    <property type="molecule type" value="Genomic_DNA"/>
</dbReference>
<dbReference type="AlphaFoldDB" id="A0A7W5Z555"/>